<dbReference type="PANTHER" id="PTHR43065:SF46">
    <property type="entry name" value="C4-DICARBOXYLATE TRANSPORT SENSOR PROTEIN DCTB"/>
    <property type="match status" value="1"/>
</dbReference>
<feature type="transmembrane region" description="Helical" evidence="14">
    <location>
        <begin position="179"/>
        <end position="201"/>
    </location>
</feature>
<protein>
    <recommendedName>
        <fullName evidence="3">histidine kinase</fullName>
        <ecNumber evidence="3">2.7.13.3</ecNumber>
    </recommendedName>
</protein>
<dbReference type="OrthoDB" id="9792686at2"/>
<dbReference type="PRINTS" id="PR00344">
    <property type="entry name" value="BCTRLSENSOR"/>
</dbReference>
<evidence type="ECO:0000256" key="8">
    <source>
        <dbReference type="ARBA" id="ARBA00022741"/>
    </source>
</evidence>
<proteinExistence type="predicted"/>
<keyword evidence="8" id="KW-0547">Nucleotide-binding</keyword>
<dbReference type="InterPro" id="IPR003594">
    <property type="entry name" value="HATPase_dom"/>
</dbReference>
<accession>A0A495RLN1</accession>
<evidence type="ECO:0000256" key="12">
    <source>
        <dbReference type="ARBA" id="ARBA00023012"/>
    </source>
</evidence>
<keyword evidence="4" id="KW-1003">Cell membrane</keyword>
<dbReference type="PROSITE" id="PS50109">
    <property type="entry name" value="HIS_KIN"/>
    <property type="match status" value="1"/>
</dbReference>
<organism evidence="16 17">
    <name type="scientific">Orbus hercynius</name>
    <dbReference type="NCBI Taxonomy" id="593135"/>
    <lineage>
        <taxon>Bacteria</taxon>
        <taxon>Pseudomonadati</taxon>
        <taxon>Pseudomonadota</taxon>
        <taxon>Gammaproteobacteria</taxon>
        <taxon>Orbales</taxon>
        <taxon>Orbaceae</taxon>
        <taxon>Orbus</taxon>
    </lineage>
</organism>
<dbReference type="SUPFAM" id="SSF103190">
    <property type="entry name" value="Sensory domain-like"/>
    <property type="match status" value="1"/>
</dbReference>
<feature type="domain" description="Histidine kinase" evidence="15">
    <location>
        <begin position="343"/>
        <end position="540"/>
    </location>
</feature>
<keyword evidence="12" id="KW-0902">Two-component regulatory system</keyword>
<evidence type="ECO:0000256" key="1">
    <source>
        <dbReference type="ARBA" id="ARBA00000085"/>
    </source>
</evidence>
<feature type="transmembrane region" description="Helical" evidence="14">
    <location>
        <begin position="12"/>
        <end position="33"/>
    </location>
</feature>
<comment type="caution">
    <text evidence="16">The sequence shown here is derived from an EMBL/GenBank/DDBJ whole genome shotgun (WGS) entry which is preliminary data.</text>
</comment>
<keyword evidence="17" id="KW-1185">Reference proteome</keyword>
<evidence type="ECO:0000259" key="15">
    <source>
        <dbReference type="PROSITE" id="PS50109"/>
    </source>
</evidence>
<dbReference type="InterPro" id="IPR033463">
    <property type="entry name" value="sCache_3"/>
</dbReference>
<dbReference type="AlphaFoldDB" id="A0A495RLN1"/>
<evidence type="ECO:0000313" key="17">
    <source>
        <dbReference type="Proteomes" id="UP000278542"/>
    </source>
</evidence>
<dbReference type="GO" id="GO:0005524">
    <property type="term" value="F:ATP binding"/>
    <property type="evidence" value="ECO:0007669"/>
    <property type="project" value="UniProtKB-KW"/>
</dbReference>
<evidence type="ECO:0000256" key="3">
    <source>
        <dbReference type="ARBA" id="ARBA00012438"/>
    </source>
</evidence>
<dbReference type="Pfam" id="PF02518">
    <property type="entry name" value="HATPase_c"/>
    <property type="match status" value="1"/>
</dbReference>
<dbReference type="RefSeq" id="WP_121144596.1">
    <property type="nucleotide sequence ID" value="NZ_RBWY01000001.1"/>
</dbReference>
<evidence type="ECO:0000256" key="9">
    <source>
        <dbReference type="ARBA" id="ARBA00022777"/>
    </source>
</evidence>
<keyword evidence="11 14" id="KW-1133">Transmembrane helix</keyword>
<dbReference type="InterPro" id="IPR036890">
    <property type="entry name" value="HATPase_C_sf"/>
</dbReference>
<name>A0A495RLN1_9GAMM</name>
<reference evidence="16 17" key="1">
    <citation type="submission" date="2018-10" db="EMBL/GenBank/DDBJ databases">
        <title>Genomic Encyclopedia of Type Strains, Phase IV (KMG-IV): sequencing the most valuable type-strain genomes for metagenomic binning, comparative biology and taxonomic classification.</title>
        <authorList>
            <person name="Goeker M."/>
        </authorList>
    </citation>
    <scope>NUCLEOTIDE SEQUENCE [LARGE SCALE GENOMIC DNA]</scope>
    <source>
        <strain evidence="16 17">DSM 22228</strain>
    </source>
</reference>
<dbReference type="SUPFAM" id="SSF55785">
    <property type="entry name" value="PYP-like sensor domain (PAS domain)"/>
    <property type="match status" value="1"/>
</dbReference>
<dbReference type="InterPro" id="IPR029151">
    <property type="entry name" value="Sensor-like_sf"/>
</dbReference>
<comment type="catalytic activity">
    <reaction evidence="1">
        <text>ATP + protein L-histidine = ADP + protein N-phospho-L-histidine.</text>
        <dbReference type="EC" id="2.7.13.3"/>
    </reaction>
</comment>
<dbReference type="Pfam" id="PF17203">
    <property type="entry name" value="sCache_3_2"/>
    <property type="match status" value="1"/>
</dbReference>
<dbReference type="InterPro" id="IPR005467">
    <property type="entry name" value="His_kinase_dom"/>
</dbReference>
<keyword evidence="10" id="KW-0067">ATP-binding</keyword>
<dbReference type="Gene3D" id="3.30.450.20">
    <property type="entry name" value="PAS domain"/>
    <property type="match status" value="2"/>
</dbReference>
<dbReference type="InterPro" id="IPR016120">
    <property type="entry name" value="Sig_transdc_His_kin_SpoOB"/>
</dbReference>
<evidence type="ECO:0000256" key="14">
    <source>
        <dbReference type="SAM" id="Phobius"/>
    </source>
</evidence>
<evidence type="ECO:0000256" key="6">
    <source>
        <dbReference type="ARBA" id="ARBA00022679"/>
    </source>
</evidence>
<dbReference type="EC" id="2.7.13.3" evidence="3"/>
<keyword evidence="7 14" id="KW-0812">Transmembrane</keyword>
<evidence type="ECO:0000256" key="11">
    <source>
        <dbReference type="ARBA" id="ARBA00022989"/>
    </source>
</evidence>
<dbReference type="InterPro" id="IPR004358">
    <property type="entry name" value="Sig_transdc_His_kin-like_C"/>
</dbReference>
<dbReference type="SUPFAM" id="SSF55890">
    <property type="entry name" value="Sporulation response regulatory protein Spo0B"/>
    <property type="match status" value="1"/>
</dbReference>
<evidence type="ECO:0000256" key="5">
    <source>
        <dbReference type="ARBA" id="ARBA00022553"/>
    </source>
</evidence>
<evidence type="ECO:0000256" key="2">
    <source>
        <dbReference type="ARBA" id="ARBA00004651"/>
    </source>
</evidence>
<evidence type="ECO:0000256" key="4">
    <source>
        <dbReference type="ARBA" id="ARBA00022475"/>
    </source>
</evidence>
<keyword evidence="13 14" id="KW-0472">Membrane</keyword>
<evidence type="ECO:0000256" key="13">
    <source>
        <dbReference type="ARBA" id="ARBA00023136"/>
    </source>
</evidence>
<gene>
    <name evidence="16" type="ORF">DES39_0959</name>
</gene>
<keyword evidence="5" id="KW-0597">Phosphoprotein</keyword>
<keyword evidence="6" id="KW-0808">Transferase</keyword>
<evidence type="ECO:0000256" key="7">
    <source>
        <dbReference type="ARBA" id="ARBA00022692"/>
    </source>
</evidence>
<dbReference type="EMBL" id="RBWY01000001">
    <property type="protein sequence ID" value="RKS87718.1"/>
    <property type="molecule type" value="Genomic_DNA"/>
</dbReference>
<keyword evidence="9 16" id="KW-0418">Kinase</keyword>
<dbReference type="SUPFAM" id="SSF55874">
    <property type="entry name" value="ATPase domain of HSP90 chaperone/DNA topoisomerase II/histidine kinase"/>
    <property type="match status" value="1"/>
</dbReference>
<dbReference type="GO" id="GO:0005886">
    <property type="term" value="C:plasma membrane"/>
    <property type="evidence" value="ECO:0007669"/>
    <property type="project" value="UniProtKB-SubCell"/>
</dbReference>
<dbReference type="InterPro" id="IPR035965">
    <property type="entry name" value="PAS-like_dom_sf"/>
</dbReference>
<sequence length="540" mass="61542">MNVKIRINKINFLFAQKLFIALSILFALSIFIMQRYLDNIIEMNLYKNLGERAQIQAKELAAIPALAIAVANRDLDGINQLISRIHKQSDASYIVIGDQHANRLFHTRDAPLNVPMVGDDNHEVLKGKSIIVISEGSLGESLRGKAPILDKQGQVIGIVSVGYMLDKIEELHKVQSYPFIIFCIILFITLFIFSYIFSYLIKKQMFNLEPKEISLLVRMQSAIMESINEGLIAIDLDYNITHINQFARQFLNIPAHVDMVNGSSLFLYIAKPNDLLQNHDCLAEDIYDRISHFNDEAVIASRIRLIFNDRLQGWVITFRNMNEINLLSKRLSQVQQYADNLRALRHEHQNWLATLLGLLYMKRYEEAKTFITRQSTQNQQHLDFINEKIKVPTIAGLLIGKLSKANEMGLELQFDPMCQLNQVPNKITETEFMSIIANLLDNAFTASLAQYQKSASKDKKVIYLYLNDATDEYVIEVTDEGTQIDEEIKSSIFKLGVTTKSKGDGVGLYLVKTYTEKANGYIEVSNNEPQGTIFSIFIPK</sequence>
<comment type="subcellular location">
    <subcellularLocation>
        <location evidence="2">Cell membrane</location>
        <topology evidence="2">Multi-pass membrane protein</topology>
    </subcellularLocation>
</comment>
<dbReference type="Gene3D" id="3.30.565.10">
    <property type="entry name" value="Histidine kinase-like ATPase, C-terminal domain"/>
    <property type="match status" value="1"/>
</dbReference>
<evidence type="ECO:0000256" key="10">
    <source>
        <dbReference type="ARBA" id="ARBA00022840"/>
    </source>
</evidence>
<dbReference type="PANTHER" id="PTHR43065">
    <property type="entry name" value="SENSOR HISTIDINE KINASE"/>
    <property type="match status" value="1"/>
</dbReference>
<dbReference type="SMART" id="SM00387">
    <property type="entry name" value="HATPase_c"/>
    <property type="match status" value="1"/>
</dbReference>
<dbReference type="Gene3D" id="1.10.287.130">
    <property type="match status" value="1"/>
</dbReference>
<dbReference type="Proteomes" id="UP000278542">
    <property type="component" value="Unassembled WGS sequence"/>
</dbReference>
<dbReference type="GO" id="GO:0000155">
    <property type="term" value="F:phosphorelay sensor kinase activity"/>
    <property type="evidence" value="ECO:0007669"/>
    <property type="project" value="InterPro"/>
</dbReference>
<evidence type="ECO:0000313" key="16">
    <source>
        <dbReference type="EMBL" id="RKS87718.1"/>
    </source>
</evidence>